<name>A0ABT0RXC3_9SPHN</name>
<dbReference type="InterPro" id="IPR010221">
    <property type="entry name" value="VCBS_dom"/>
</dbReference>
<dbReference type="PROSITE" id="PS50268">
    <property type="entry name" value="CADHERIN_2"/>
    <property type="match status" value="1"/>
</dbReference>
<evidence type="ECO:0000259" key="1">
    <source>
        <dbReference type="PROSITE" id="PS50268"/>
    </source>
</evidence>
<keyword evidence="3" id="KW-1185">Reference proteome</keyword>
<evidence type="ECO:0000313" key="2">
    <source>
        <dbReference type="EMBL" id="MCL6699679.1"/>
    </source>
</evidence>
<dbReference type="NCBIfam" id="TIGR01965">
    <property type="entry name" value="VCBS_repeat"/>
    <property type="match status" value="1"/>
</dbReference>
<dbReference type="EMBL" id="JAMGBA010000003">
    <property type="protein sequence ID" value="MCL6699679.1"/>
    <property type="molecule type" value="Genomic_DNA"/>
</dbReference>
<evidence type="ECO:0000313" key="3">
    <source>
        <dbReference type="Proteomes" id="UP001203410"/>
    </source>
</evidence>
<gene>
    <name evidence="2" type="ORF">LZ496_12915</name>
</gene>
<feature type="domain" description="Cadherin" evidence="1">
    <location>
        <begin position="361"/>
        <end position="455"/>
    </location>
</feature>
<sequence>MADMTFTINDQSTGGGTPVVQVNIRENADGTVTITLTQLLGAMNYLGDLRGFFMDLANEGLLGTLSVSGSKMTLANGSVVSTTSAWTSGNDTVSTAGSNSNNMNGMLGSDKGFDFGIEIGSEGVGAKGDDVRAYEFTLDSNAAPLTLADFANVNFGVRITSVGLDTNGDGIIDTTRNGSVKMLEQGAATTGPNATVYVDDDTFPNGGAGGTGDNDDALNTTGILSHTYSIGTVKLTGVDLPSDPTLSVVTLTPTLIIIAQNGTNVLKIEITDPATGAYKVTQLAPWLHPPGGDENDIVVTVGYDAVSSDGDTASGVLTINVDDDSVLLLGTSDLAGAVTEDGTLVSTGHIDFKAADGATADTDESQTTLSYTPDGGAPSALPASLDAAAIEAAFAITNAATGTWSYDASALDLDALGSGDVITLTYKVVVTDADGDSATETVTITITGTNDAPVI</sequence>
<dbReference type="InterPro" id="IPR002126">
    <property type="entry name" value="Cadherin-like_dom"/>
</dbReference>
<dbReference type="RefSeq" id="WP_249905131.1">
    <property type="nucleotide sequence ID" value="NZ_JAMGBA010000003.1"/>
</dbReference>
<feature type="non-terminal residue" evidence="2">
    <location>
        <position position="455"/>
    </location>
</feature>
<reference evidence="2 3" key="1">
    <citation type="submission" date="2022-05" db="EMBL/GenBank/DDBJ databases">
        <authorList>
            <person name="Jo J.-H."/>
            <person name="Im W.-T."/>
        </authorList>
    </citation>
    <scope>NUCLEOTIDE SEQUENCE [LARGE SCALE GENOMIC DNA]</scope>
    <source>
        <strain evidence="2 3">NSE70-1</strain>
    </source>
</reference>
<proteinExistence type="predicted"/>
<dbReference type="Proteomes" id="UP001203410">
    <property type="component" value="Unassembled WGS sequence"/>
</dbReference>
<accession>A0ABT0RXC3</accession>
<protein>
    <submittedName>
        <fullName evidence="2">VCBS domain-containing protein</fullName>
    </submittedName>
</protein>
<organism evidence="2 3">
    <name type="scientific">Sphingomonas caseinilyticus</name>
    <dbReference type="NCBI Taxonomy" id="2908205"/>
    <lineage>
        <taxon>Bacteria</taxon>
        <taxon>Pseudomonadati</taxon>
        <taxon>Pseudomonadota</taxon>
        <taxon>Alphaproteobacteria</taxon>
        <taxon>Sphingomonadales</taxon>
        <taxon>Sphingomonadaceae</taxon>
        <taxon>Sphingomonas</taxon>
    </lineage>
</organism>
<comment type="caution">
    <text evidence="2">The sequence shown here is derived from an EMBL/GenBank/DDBJ whole genome shotgun (WGS) entry which is preliminary data.</text>
</comment>